<name>A0A6G1IT32_9PLEO</name>
<evidence type="ECO:0008006" key="3">
    <source>
        <dbReference type="Google" id="ProtNLM"/>
    </source>
</evidence>
<evidence type="ECO:0000313" key="1">
    <source>
        <dbReference type="EMBL" id="KAF2681140.1"/>
    </source>
</evidence>
<evidence type="ECO:0000313" key="2">
    <source>
        <dbReference type="Proteomes" id="UP000799291"/>
    </source>
</evidence>
<dbReference type="AlphaFoldDB" id="A0A6G1IT32"/>
<dbReference type="InterPro" id="IPR014752">
    <property type="entry name" value="Arrestin-like_C"/>
</dbReference>
<sequence>MPASSSRRASTTSNMQSLGYQMQHRMLQIAHYGQPTIEIALDESRHGTQGSYVTSYSTMDTIEGTVAITAPHDTRFEDIQIAFTGTSQVYVDRLTTTPSMSGRTEAQHRFLTLKQPVDDADLPLPRILMAGKKYTFPFYFTVPSQLLPRACSHTVASDYVRETHLMLPPSLGDAELSGFGGVLLDDMAPDMSKVIYAIKVRITQFHEGEGKMSIVAEKMRKVRVKPAFEEQPPLNVDGNPEYRLRQEKAIRKGLFKGKMGTLTATTVQPKALIIPGARTICNQAVATRARVHLRWDPVDDHTLPPKLGSLKTSIKVSTYYASAPRANFPTRDSLGYDLTQGVYGENVSISTMCVESAQWHKQPASANPIVSDGIDRRDSGISDCSTSTTDTHNSDIPPASKNYKHGSFYTASILVPITLPHNKNFIPTFHSCLVSRTYALSLTISAQAPGVSDPSLHLKVPLQICAEGSATGNENARARSAEVGVLDEVGMMFRPRSVAPPTGTSGSGADAPPEYVAFPPTVGRYGARVTAVG</sequence>
<dbReference type="OrthoDB" id="2283785at2759"/>
<dbReference type="PANTHER" id="PTHR31904">
    <property type="entry name" value="BYPASS OF STOP CODON PROTEIN 5-RELATED"/>
    <property type="match status" value="1"/>
</dbReference>
<dbReference type="EMBL" id="MU005593">
    <property type="protein sequence ID" value="KAF2681140.1"/>
    <property type="molecule type" value="Genomic_DNA"/>
</dbReference>
<protein>
    <recommendedName>
        <fullName evidence="3">Arrestin</fullName>
    </recommendedName>
</protein>
<dbReference type="PANTHER" id="PTHR31904:SF1">
    <property type="entry name" value="BYPASS OF STOP CODON PROTEIN 5-RELATED"/>
    <property type="match status" value="1"/>
</dbReference>
<reference evidence="1" key="1">
    <citation type="journal article" date="2020" name="Stud. Mycol.">
        <title>101 Dothideomycetes genomes: a test case for predicting lifestyles and emergence of pathogens.</title>
        <authorList>
            <person name="Haridas S."/>
            <person name="Albert R."/>
            <person name="Binder M."/>
            <person name="Bloem J."/>
            <person name="Labutti K."/>
            <person name="Salamov A."/>
            <person name="Andreopoulos B."/>
            <person name="Baker S."/>
            <person name="Barry K."/>
            <person name="Bills G."/>
            <person name="Bluhm B."/>
            <person name="Cannon C."/>
            <person name="Castanera R."/>
            <person name="Culley D."/>
            <person name="Daum C."/>
            <person name="Ezra D."/>
            <person name="Gonzalez J."/>
            <person name="Henrissat B."/>
            <person name="Kuo A."/>
            <person name="Liang C."/>
            <person name="Lipzen A."/>
            <person name="Lutzoni F."/>
            <person name="Magnuson J."/>
            <person name="Mondo S."/>
            <person name="Nolan M."/>
            <person name="Ohm R."/>
            <person name="Pangilinan J."/>
            <person name="Park H.-J."/>
            <person name="Ramirez L."/>
            <person name="Alfaro M."/>
            <person name="Sun H."/>
            <person name="Tritt A."/>
            <person name="Yoshinaga Y."/>
            <person name="Zwiers L.-H."/>
            <person name="Turgeon B."/>
            <person name="Goodwin S."/>
            <person name="Spatafora J."/>
            <person name="Crous P."/>
            <person name="Grigoriev I."/>
        </authorList>
    </citation>
    <scope>NUCLEOTIDE SEQUENCE</scope>
    <source>
        <strain evidence="1">CBS 122367</strain>
    </source>
</reference>
<dbReference type="InterPro" id="IPR039634">
    <property type="entry name" value="Bul1-like"/>
</dbReference>
<keyword evidence="2" id="KW-1185">Reference proteome</keyword>
<accession>A0A6G1IT32</accession>
<organism evidence="1 2">
    <name type="scientific">Lentithecium fluviatile CBS 122367</name>
    <dbReference type="NCBI Taxonomy" id="1168545"/>
    <lineage>
        <taxon>Eukaryota</taxon>
        <taxon>Fungi</taxon>
        <taxon>Dikarya</taxon>
        <taxon>Ascomycota</taxon>
        <taxon>Pezizomycotina</taxon>
        <taxon>Dothideomycetes</taxon>
        <taxon>Pleosporomycetidae</taxon>
        <taxon>Pleosporales</taxon>
        <taxon>Massarineae</taxon>
        <taxon>Lentitheciaceae</taxon>
        <taxon>Lentithecium</taxon>
    </lineage>
</organism>
<dbReference type="Gene3D" id="2.60.40.640">
    <property type="match status" value="1"/>
</dbReference>
<proteinExistence type="predicted"/>
<gene>
    <name evidence="1" type="ORF">K458DRAFT_372635</name>
</gene>
<dbReference type="Proteomes" id="UP000799291">
    <property type="component" value="Unassembled WGS sequence"/>
</dbReference>